<evidence type="ECO:0000313" key="3">
    <source>
        <dbReference type="Proteomes" id="UP001239213"/>
    </source>
</evidence>
<proteinExistence type="predicted"/>
<reference evidence="2" key="1">
    <citation type="submission" date="2016-11" db="EMBL/GenBank/DDBJ databases">
        <title>The genome sequence of Colletotrichum cuscutae.</title>
        <authorList>
            <person name="Baroncelli R."/>
        </authorList>
    </citation>
    <scope>NUCLEOTIDE SEQUENCE</scope>
    <source>
        <strain evidence="2">IMI 304802</strain>
    </source>
</reference>
<feature type="compositionally biased region" description="Basic and acidic residues" evidence="1">
    <location>
        <begin position="115"/>
        <end position="124"/>
    </location>
</feature>
<dbReference type="Proteomes" id="UP001239213">
    <property type="component" value="Unassembled WGS sequence"/>
</dbReference>
<comment type="caution">
    <text evidence="2">The sequence shown here is derived from an EMBL/GenBank/DDBJ whole genome shotgun (WGS) entry which is preliminary data.</text>
</comment>
<dbReference type="EMBL" id="MPDP01000146">
    <property type="protein sequence ID" value="KAK1476034.1"/>
    <property type="molecule type" value="Genomic_DNA"/>
</dbReference>
<accession>A0AAI9VA86</accession>
<feature type="region of interest" description="Disordered" evidence="1">
    <location>
        <begin position="115"/>
        <end position="137"/>
    </location>
</feature>
<name>A0AAI9VA86_9PEZI</name>
<keyword evidence="3" id="KW-1185">Reference proteome</keyword>
<organism evidence="2 3">
    <name type="scientific">Colletotrichum cuscutae</name>
    <dbReference type="NCBI Taxonomy" id="1209917"/>
    <lineage>
        <taxon>Eukaryota</taxon>
        <taxon>Fungi</taxon>
        <taxon>Dikarya</taxon>
        <taxon>Ascomycota</taxon>
        <taxon>Pezizomycotina</taxon>
        <taxon>Sordariomycetes</taxon>
        <taxon>Hypocreomycetidae</taxon>
        <taxon>Glomerellales</taxon>
        <taxon>Glomerellaceae</taxon>
        <taxon>Colletotrichum</taxon>
        <taxon>Colletotrichum acutatum species complex</taxon>
    </lineage>
</organism>
<gene>
    <name evidence="2" type="ORF">CCUS01_05138</name>
</gene>
<evidence type="ECO:0000256" key="1">
    <source>
        <dbReference type="SAM" id="MobiDB-lite"/>
    </source>
</evidence>
<dbReference type="AlphaFoldDB" id="A0AAI9VA86"/>
<evidence type="ECO:0000313" key="2">
    <source>
        <dbReference type="EMBL" id="KAK1476034.1"/>
    </source>
</evidence>
<protein>
    <submittedName>
        <fullName evidence="2">Uncharacterized protein</fullName>
    </submittedName>
</protein>
<sequence length="284" mass="31396">MGLQLQKGYPGNPITPFGARKSLDRWAAPAPAPEDGRFGPGLRTGFQARRRQPVFLVTIALWAYTVLKFALCGTIEICEAQEPDPPLSNTTAVGILADGGTQAVICYNNGVLSEGDKRDSKSDMPRSGYFAPEPASRTRPRRIYPTIHATTHLGADTAHEFGLVAKARVSINREATAWHLFPTFERVEDYCLESDICPQPRSHLTFLFVFSNIFDLGLKTFKLLEYVAHTATRNVKPIILTLGDLLTKGFLAAKFKASQNSRMEESCVSHEIDIPYSVRQIVIG</sequence>